<evidence type="ECO:0000256" key="6">
    <source>
        <dbReference type="ARBA" id="ARBA00023136"/>
    </source>
</evidence>
<keyword evidence="10" id="KW-1185">Reference proteome</keyword>
<sequence length="649" mass="74056">MSIWIILFIKPTISSIKGSVPLTTKNTEFQTNTINSPVKKMFDEINYKTNMRCPPKPKPNYVDLLNNDYTFNQYQTIYGCNLNSLKHINSKECQIIIYRCTFQLVLDSNDGGAIYIYLSNDNNIQEKYNIIEKCKFLQCSANNGGAIYISSLLSSFRFDVYDNIFENNQATQNGGAIYFNSVHGSINYCHFINNVCPHHEGCDIAFEFSIPDTKQNEILNVHDNVFEHTFLNDESNSMIYFIHKETVSFFFTDNTVNITNKPHSNFHIFNSHEPNTVFKGIWSFDRLYIPSIESNKEIIKSANFNFNFDEALNNFKTTQRPADLSDFIIFDNEKDRCVCASNEEKKVNVLVLVSNFDGFKQRGEEGGAICIRNCGLECSNTDFIDCASSIGGGAIFFSNSITIYENNLFLSNLHFKQCRAVFGGALYVYSLSKHSNLSIQSCTFELNENLQREGINLYNLHGGSSLFLTARIGSVLNCTFNNNRGDCGSLKIYGNFERNTDEKLLIIPLNENEQDLSISIVNCKFVNETNSKNSIFFVNKIEGSPVNIVNCSFNGTLEEGDFYIDGYLQDKNSTKIFLNSCVFEDETKIVANQNIIDKLWIITGKKILTDLIKELFLYAFICEAIVCSFFLILKRYETKNQEPLKKQKN</sequence>
<dbReference type="EMBL" id="JAPFFF010000065">
    <property type="protein sequence ID" value="KAK8836542.1"/>
    <property type="molecule type" value="Genomic_DNA"/>
</dbReference>
<evidence type="ECO:0000256" key="7">
    <source>
        <dbReference type="ARBA" id="ARBA00023237"/>
    </source>
</evidence>
<dbReference type="InterPro" id="IPR011050">
    <property type="entry name" value="Pectin_lyase_fold/virulence"/>
</dbReference>
<evidence type="ECO:0000313" key="9">
    <source>
        <dbReference type="EMBL" id="KAK8836542.1"/>
    </source>
</evidence>
<protein>
    <recommendedName>
        <fullName evidence="11">Right handed beta helix domain-containing protein</fullName>
    </recommendedName>
</protein>
<dbReference type="NCBIfam" id="TIGR01376">
    <property type="entry name" value="POMP_repeat"/>
    <property type="match status" value="1"/>
</dbReference>
<name>A0ABR2GRJ2_9EUKA</name>
<evidence type="ECO:0000256" key="1">
    <source>
        <dbReference type="ARBA" id="ARBA00004196"/>
    </source>
</evidence>
<keyword evidence="5" id="KW-0732">Signal</keyword>
<dbReference type="SUPFAM" id="SSF51126">
    <property type="entry name" value="Pectin lyase-like"/>
    <property type="match status" value="2"/>
</dbReference>
<evidence type="ECO:0000256" key="5">
    <source>
        <dbReference type="ARBA" id="ARBA00022729"/>
    </source>
</evidence>
<evidence type="ECO:0008006" key="11">
    <source>
        <dbReference type="Google" id="ProtNLM"/>
    </source>
</evidence>
<organism evidence="9 10">
    <name type="scientific">Tritrichomonas musculus</name>
    <dbReference type="NCBI Taxonomy" id="1915356"/>
    <lineage>
        <taxon>Eukaryota</taxon>
        <taxon>Metamonada</taxon>
        <taxon>Parabasalia</taxon>
        <taxon>Tritrichomonadida</taxon>
        <taxon>Tritrichomonadidae</taxon>
        <taxon>Tritrichomonas</taxon>
    </lineage>
</organism>
<comment type="subcellular location">
    <subcellularLocation>
        <location evidence="1">Cell envelope</location>
    </subcellularLocation>
    <subcellularLocation>
        <location evidence="2">Cell outer membrane</location>
    </subcellularLocation>
    <subcellularLocation>
        <location evidence="3">Secreted</location>
    </subcellularLocation>
</comment>
<evidence type="ECO:0000256" key="8">
    <source>
        <dbReference type="SAM" id="Phobius"/>
    </source>
</evidence>
<gene>
    <name evidence="9" type="ORF">M9Y10_037803</name>
</gene>
<accession>A0ABR2GRJ2</accession>
<evidence type="ECO:0000256" key="2">
    <source>
        <dbReference type="ARBA" id="ARBA00004442"/>
    </source>
</evidence>
<keyword evidence="8" id="KW-1133">Transmembrane helix</keyword>
<comment type="caution">
    <text evidence="9">The sequence shown here is derived from an EMBL/GenBank/DDBJ whole genome shotgun (WGS) entry which is preliminary data.</text>
</comment>
<dbReference type="InterPro" id="IPR003368">
    <property type="entry name" value="POMP_repeat"/>
</dbReference>
<evidence type="ECO:0000313" key="10">
    <source>
        <dbReference type="Proteomes" id="UP001470230"/>
    </source>
</evidence>
<dbReference type="Proteomes" id="UP001470230">
    <property type="component" value="Unassembled WGS sequence"/>
</dbReference>
<keyword evidence="8" id="KW-0812">Transmembrane</keyword>
<dbReference type="PANTHER" id="PTHR11319">
    <property type="entry name" value="G PROTEIN-COUPLED RECEPTOR-RELATED"/>
    <property type="match status" value="1"/>
</dbReference>
<evidence type="ECO:0000256" key="3">
    <source>
        <dbReference type="ARBA" id="ARBA00004613"/>
    </source>
</evidence>
<keyword evidence="6 8" id="KW-0472">Membrane</keyword>
<feature type="transmembrane region" description="Helical" evidence="8">
    <location>
        <begin position="615"/>
        <end position="633"/>
    </location>
</feature>
<dbReference type="Pfam" id="PF02415">
    <property type="entry name" value="Chlam_PMP"/>
    <property type="match status" value="1"/>
</dbReference>
<evidence type="ECO:0000256" key="4">
    <source>
        <dbReference type="ARBA" id="ARBA00022525"/>
    </source>
</evidence>
<keyword evidence="7" id="KW-0998">Cell outer membrane</keyword>
<dbReference type="PANTHER" id="PTHR11319:SF35">
    <property type="entry name" value="OUTER MEMBRANE PROTEIN PMPC-RELATED"/>
    <property type="match status" value="1"/>
</dbReference>
<reference evidence="9 10" key="1">
    <citation type="submission" date="2024-04" db="EMBL/GenBank/DDBJ databases">
        <title>Tritrichomonas musculus Genome.</title>
        <authorList>
            <person name="Alves-Ferreira E."/>
            <person name="Grigg M."/>
            <person name="Lorenzi H."/>
            <person name="Galac M."/>
        </authorList>
    </citation>
    <scope>NUCLEOTIDE SEQUENCE [LARGE SCALE GENOMIC DNA]</scope>
    <source>
        <strain evidence="9 10">EAF2021</strain>
    </source>
</reference>
<proteinExistence type="predicted"/>
<keyword evidence="4" id="KW-0964">Secreted</keyword>